<dbReference type="InterPro" id="IPR036390">
    <property type="entry name" value="WH_DNA-bd_sf"/>
</dbReference>
<dbReference type="InterPro" id="IPR001845">
    <property type="entry name" value="HTH_ArsR_DNA-bd_dom"/>
</dbReference>
<protein>
    <submittedName>
        <fullName evidence="2">ArsR family transcriptional regulator</fullName>
    </submittedName>
</protein>
<dbReference type="EMBL" id="CP076456">
    <property type="protein sequence ID" value="QWQ37221.1"/>
    <property type="molecule type" value="Genomic_DNA"/>
</dbReference>
<feature type="domain" description="HTH arsR-type" evidence="1">
    <location>
        <begin position="17"/>
        <end position="110"/>
    </location>
</feature>
<evidence type="ECO:0000313" key="2">
    <source>
        <dbReference type="EMBL" id="QWQ37221.1"/>
    </source>
</evidence>
<dbReference type="CDD" id="cd00090">
    <property type="entry name" value="HTH_ARSR"/>
    <property type="match status" value="1"/>
</dbReference>
<dbReference type="AlphaFoldDB" id="A0A975XLQ0"/>
<accession>A0A975XLQ0</accession>
<organism evidence="2 3">
    <name type="scientific">Arthrobacter sunyaminii</name>
    <dbReference type="NCBI Taxonomy" id="2816859"/>
    <lineage>
        <taxon>Bacteria</taxon>
        <taxon>Bacillati</taxon>
        <taxon>Actinomycetota</taxon>
        <taxon>Actinomycetes</taxon>
        <taxon>Micrococcales</taxon>
        <taxon>Micrococcaceae</taxon>
        <taxon>Arthrobacter</taxon>
    </lineage>
</organism>
<dbReference type="PROSITE" id="PS50987">
    <property type="entry name" value="HTH_ARSR_2"/>
    <property type="match status" value="1"/>
</dbReference>
<keyword evidence="3" id="KW-1185">Reference proteome</keyword>
<dbReference type="KEGG" id="asun:KG104_05530"/>
<dbReference type="InterPro" id="IPR011991">
    <property type="entry name" value="ArsR-like_HTH"/>
</dbReference>
<dbReference type="Gene3D" id="1.10.10.10">
    <property type="entry name" value="Winged helix-like DNA-binding domain superfamily/Winged helix DNA-binding domain"/>
    <property type="match status" value="1"/>
</dbReference>
<dbReference type="Proteomes" id="UP000680588">
    <property type="component" value="Chromosome"/>
</dbReference>
<sequence length="110" mass="11942">MRPLPPGAVIDAVADVPGTVDVPGWAARFDLISDPTRLKLLLCLHFSPDISVTRLAAAAGVSQTVVSQSLRPLRDRGWAVVDKVGREHRYRLVDESLHTLLHTIGAPHAH</sequence>
<name>A0A975XLQ0_9MICC</name>
<dbReference type="InterPro" id="IPR036388">
    <property type="entry name" value="WH-like_DNA-bd_sf"/>
</dbReference>
<dbReference type="GO" id="GO:0003700">
    <property type="term" value="F:DNA-binding transcription factor activity"/>
    <property type="evidence" value="ECO:0007669"/>
    <property type="project" value="InterPro"/>
</dbReference>
<gene>
    <name evidence="2" type="ORF">KG104_05530</name>
</gene>
<evidence type="ECO:0000259" key="1">
    <source>
        <dbReference type="PROSITE" id="PS50987"/>
    </source>
</evidence>
<evidence type="ECO:0000313" key="3">
    <source>
        <dbReference type="Proteomes" id="UP000680588"/>
    </source>
</evidence>
<dbReference type="PRINTS" id="PR00778">
    <property type="entry name" value="HTHARSR"/>
</dbReference>
<dbReference type="Pfam" id="PF01022">
    <property type="entry name" value="HTH_5"/>
    <property type="match status" value="1"/>
</dbReference>
<dbReference type="SUPFAM" id="SSF46785">
    <property type="entry name" value="Winged helix' DNA-binding domain"/>
    <property type="match status" value="1"/>
</dbReference>
<proteinExistence type="predicted"/>
<reference evidence="2" key="1">
    <citation type="submission" date="2021-06" db="EMBL/GenBank/DDBJ databases">
        <title>Novel species in genus Arthrobacter.</title>
        <authorList>
            <person name="Zhang G."/>
        </authorList>
    </citation>
    <scope>NUCLEOTIDE SEQUENCE</scope>
    <source>
        <strain evidence="2">Zg-ZUI122</strain>
    </source>
</reference>
<dbReference type="RefSeq" id="WP_104055291.1">
    <property type="nucleotide sequence ID" value="NZ_CP076456.1"/>
</dbReference>
<dbReference type="SMART" id="SM00418">
    <property type="entry name" value="HTH_ARSR"/>
    <property type="match status" value="1"/>
</dbReference>